<dbReference type="InterPro" id="IPR000014">
    <property type="entry name" value="PAS"/>
</dbReference>
<dbReference type="Gene3D" id="3.30.450.20">
    <property type="entry name" value="PAS domain"/>
    <property type="match status" value="2"/>
</dbReference>
<dbReference type="Gene3D" id="3.30.565.10">
    <property type="entry name" value="Histidine kinase-like ATPase, C-terminal domain"/>
    <property type="match status" value="1"/>
</dbReference>
<dbReference type="SUPFAM" id="SSF55874">
    <property type="entry name" value="ATPase domain of HSP90 chaperone/DNA topoisomerase II/histidine kinase"/>
    <property type="match status" value="1"/>
</dbReference>
<name>A0AAU7DKU4_9BACT</name>
<dbReference type="Pfam" id="PF00512">
    <property type="entry name" value="HisKA"/>
    <property type="match status" value="1"/>
</dbReference>
<evidence type="ECO:0000256" key="2">
    <source>
        <dbReference type="ARBA" id="ARBA00012438"/>
    </source>
</evidence>
<organism evidence="11">
    <name type="scientific">Telmatobacter sp. DSM 110680</name>
    <dbReference type="NCBI Taxonomy" id="3036704"/>
    <lineage>
        <taxon>Bacteria</taxon>
        <taxon>Pseudomonadati</taxon>
        <taxon>Acidobacteriota</taxon>
        <taxon>Terriglobia</taxon>
        <taxon>Terriglobales</taxon>
        <taxon>Acidobacteriaceae</taxon>
        <taxon>Telmatobacter</taxon>
    </lineage>
</organism>
<keyword evidence="3" id="KW-0597">Phosphoprotein</keyword>
<dbReference type="EMBL" id="CP121196">
    <property type="protein sequence ID" value="XBH18368.1"/>
    <property type="molecule type" value="Genomic_DNA"/>
</dbReference>
<keyword evidence="6" id="KW-0418">Kinase</keyword>
<dbReference type="EC" id="2.7.13.3" evidence="2"/>
<dbReference type="NCBIfam" id="TIGR00229">
    <property type="entry name" value="sensory_box"/>
    <property type="match status" value="1"/>
</dbReference>
<evidence type="ECO:0000259" key="10">
    <source>
        <dbReference type="PROSITE" id="PS50113"/>
    </source>
</evidence>
<dbReference type="PANTHER" id="PTHR43065">
    <property type="entry name" value="SENSOR HISTIDINE KINASE"/>
    <property type="match status" value="1"/>
</dbReference>
<dbReference type="InterPro" id="IPR003661">
    <property type="entry name" value="HisK_dim/P_dom"/>
</dbReference>
<dbReference type="RefSeq" id="WP_348263593.1">
    <property type="nucleotide sequence ID" value="NZ_CP121196.1"/>
</dbReference>
<dbReference type="InterPro" id="IPR004358">
    <property type="entry name" value="Sig_transdc_His_kin-like_C"/>
</dbReference>
<dbReference type="AlphaFoldDB" id="A0AAU7DKU4"/>
<dbReference type="InterPro" id="IPR036097">
    <property type="entry name" value="HisK_dim/P_sf"/>
</dbReference>
<keyword evidence="4" id="KW-0808">Transferase</keyword>
<gene>
    <name evidence="11" type="ORF">P8935_03315</name>
</gene>
<dbReference type="SMART" id="SM00387">
    <property type="entry name" value="HATPase_c"/>
    <property type="match status" value="1"/>
</dbReference>
<dbReference type="InterPro" id="IPR036890">
    <property type="entry name" value="HATPase_C_sf"/>
</dbReference>
<keyword evidence="8" id="KW-0902">Two-component regulatory system</keyword>
<evidence type="ECO:0000256" key="4">
    <source>
        <dbReference type="ARBA" id="ARBA00022679"/>
    </source>
</evidence>
<comment type="catalytic activity">
    <reaction evidence="1">
        <text>ATP + protein L-histidine = ADP + protein N-phospho-L-histidine.</text>
        <dbReference type="EC" id="2.7.13.3"/>
    </reaction>
</comment>
<evidence type="ECO:0000256" key="3">
    <source>
        <dbReference type="ARBA" id="ARBA00022553"/>
    </source>
</evidence>
<evidence type="ECO:0000256" key="5">
    <source>
        <dbReference type="ARBA" id="ARBA00022741"/>
    </source>
</evidence>
<keyword evidence="7 11" id="KW-0067">ATP-binding</keyword>
<dbReference type="InterPro" id="IPR013656">
    <property type="entry name" value="PAS_4"/>
</dbReference>
<sequence>MRIPGLTETNEDKWPATTVEMAARIRQFAWESTHLGQIASWSACLRRTVEMMLSCGFPCTLQWGEQGILMYNDPYIQLIGARHPSALGRPIFETFPEIIETYKPLFERVRSGETLVFEDLPYRYIREDKAVDTWFTLSYSPIRNDAGAVAAVLAIGFETTSRVALRQSEERYRTLFENVDEGCMVIEQLPLAADGRRDYRYILMNRASTMMFGKPDLTGQTIRANFPDEDEEWYEFYDQVLSTGNSLRFERASLPQGKVLEMFLACFGDPTDKRLLVLMRDVTERRRAQEALRQSEKLAAVGRLASSIAHEINNPLEAVTNLVYLARRENISPVAASLLDQADKELRRVSLITTETLRFHRQQSLPVRTDIAELLDSILILHESRLMQARITTERRYKAHPEILCLPNDIRQVLANLISNAIEAMNANTGTRILTLRLHAAVNSRTGERGITVLISDNGSGMNAAARARAFEPFFTTKEATNSGLGLWIVREIVEKHHGHLRFRTSQAGPRRGTLFSLFLAATPSASIGAR</sequence>
<evidence type="ECO:0000313" key="11">
    <source>
        <dbReference type="EMBL" id="XBH18368.1"/>
    </source>
</evidence>
<dbReference type="PROSITE" id="PS50113">
    <property type="entry name" value="PAC"/>
    <property type="match status" value="1"/>
</dbReference>
<protein>
    <recommendedName>
        <fullName evidence="2">histidine kinase</fullName>
        <ecNumber evidence="2">2.7.13.3</ecNumber>
    </recommendedName>
</protein>
<dbReference type="PRINTS" id="PR00344">
    <property type="entry name" value="BCTRLSENSOR"/>
</dbReference>
<feature type="domain" description="PAC" evidence="10">
    <location>
        <begin position="118"/>
        <end position="171"/>
    </location>
</feature>
<dbReference type="Pfam" id="PF08448">
    <property type="entry name" value="PAS_4"/>
    <property type="match status" value="2"/>
</dbReference>
<dbReference type="InterPro" id="IPR000700">
    <property type="entry name" value="PAS-assoc_C"/>
</dbReference>
<dbReference type="CDD" id="cd00075">
    <property type="entry name" value="HATPase"/>
    <property type="match status" value="1"/>
</dbReference>
<evidence type="ECO:0000256" key="6">
    <source>
        <dbReference type="ARBA" id="ARBA00022777"/>
    </source>
</evidence>
<evidence type="ECO:0000256" key="1">
    <source>
        <dbReference type="ARBA" id="ARBA00000085"/>
    </source>
</evidence>
<dbReference type="SUPFAM" id="SSF55785">
    <property type="entry name" value="PYP-like sensor domain (PAS domain)"/>
    <property type="match status" value="2"/>
</dbReference>
<proteinExistence type="predicted"/>
<dbReference type="GO" id="GO:0000155">
    <property type="term" value="F:phosphorelay sensor kinase activity"/>
    <property type="evidence" value="ECO:0007669"/>
    <property type="project" value="InterPro"/>
</dbReference>
<dbReference type="Pfam" id="PF02518">
    <property type="entry name" value="HATPase_c"/>
    <property type="match status" value="1"/>
</dbReference>
<dbReference type="SMART" id="SM00388">
    <property type="entry name" value="HisKA"/>
    <property type="match status" value="1"/>
</dbReference>
<dbReference type="CDD" id="cd00082">
    <property type="entry name" value="HisKA"/>
    <property type="match status" value="1"/>
</dbReference>
<accession>A0AAU7DKU4</accession>
<dbReference type="InterPro" id="IPR005467">
    <property type="entry name" value="His_kinase_dom"/>
</dbReference>
<evidence type="ECO:0000256" key="7">
    <source>
        <dbReference type="ARBA" id="ARBA00022840"/>
    </source>
</evidence>
<dbReference type="PANTHER" id="PTHR43065:SF10">
    <property type="entry name" value="PEROXIDE STRESS-ACTIVATED HISTIDINE KINASE MAK3"/>
    <property type="match status" value="1"/>
</dbReference>
<evidence type="ECO:0000256" key="8">
    <source>
        <dbReference type="ARBA" id="ARBA00023012"/>
    </source>
</evidence>
<dbReference type="Gene3D" id="1.10.287.130">
    <property type="match status" value="1"/>
</dbReference>
<keyword evidence="5" id="KW-0547">Nucleotide-binding</keyword>
<evidence type="ECO:0000259" key="9">
    <source>
        <dbReference type="PROSITE" id="PS50109"/>
    </source>
</evidence>
<dbReference type="InterPro" id="IPR003594">
    <property type="entry name" value="HATPase_dom"/>
</dbReference>
<dbReference type="SUPFAM" id="SSF47384">
    <property type="entry name" value="Homodimeric domain of signal transducing histidine kinase"/>
    <property type="match status" value="1"/>
</dbReference>
<dbReference type="PROSITE" id="PS50109">
    <property type="entry name" value="HIS_KIN"/>
    <property type="match status" value="1"/>
</dbReference>
<dbReference type="InterPro" id="IPR035965">
    <property type="entry name" value="PAS-like_dom_sf"/>
</dbReference>
<dbReference type="GO" id="GO:0005524">
    <property type="term" value="F:ATP binding"/>
    <property type="evidence" value="ECO:0007669"/>
    <property type="project" value="UniProtKB-KW"/>
</dbReference>
<reference evidence="11" key="1">
    <citation type="submission" date="2023-03" db="EMBL/GenBank/DDBJ databases">
        <title>Edaphobacter sp.</title>
        <authorList>
            <person name="Huber K.J."/>
            <person name="Papendorf J."/>
            <person name="Pilke C."/>
            <person name="Bunk B."/>
            <person name="Sproeer C."/>
            <person name="Pester M."/>
        </authorList>
    </citation>
    <scope>NUCLEOTIDE SEQUENCE</scope>
    <source>
        <strain evidence="11">DSM 110680</strain>
    </source>
</reference>
<feature type="domain" description="Histidine kinase" evidence="9">
    <location>
        <begin position="307"/>
        <end position="524"/>
    </location>
</feature>